<sequence>MARKMSGHSTHGPKIVRNGDSYDQNFASMASFSPAIPALVSQLSKRFFSQLKICPLIIMIPQVNFFERSNHKRVDAESFQSNKPKGIQIRKKMKLSGISGEFI</sequence>
<gene>
    <name evidence="1" type="ORF">XELAEV_18010791mg</name>
</gene>
<reference evidence="2" key="1">
    <citation type="journal article" date="2016" name="Nature">
        <title>Genome evolution in the allotetraploid frog Xenopus laevis.</title>
        <authorList>
            <person name="Session A.M."/>
            <person name="Uno Y."/>
            <person name="Kwon T."/>
            <person name="Chapman J.A."/>
            <person name="Toyoda A."/>
            <person name="Takahashi S."/>
            <person name="Fukui A."/>
            <person name="Hikosaka A."/>
            <person name="Suzuki A."/>
            <person name="Kondo M."/>
            <person name="van Heeringen S.J."/>
            <person name="Quigley I."/>
            <person name="Heinz S."/>
            <person name="Ogino H."/>
            <person name="Ochi H."/>
            <person name="Hellsten U."/>
            <person name="Lyons J.B."/>
            <person name="Simakov O."/>
            <person name="Putnam N."/>
            <person name="Stites J."/>
            <person name="Kuroki Y."/>
            <person name="Tanaka T."/>
            <person name="Michiue T."/>
            <person name="Watanabe M."/>
            <person name="Bogdanovic O."/>
            <person name="Lister R."/>
            <person name="Georgiou G."/>
            <person name="Paranjpe S.S."/>
            <person name="van Kruijsbergen I."/>
            <person name="Shu S."/>
            <person name="Carlson J."/>
            <person name="Kinoshita T."/>
            <person name="Ohta Y."/>
            <person name="Mawaribuchi S."/>
            <person name="Jenkins J."/>
            <person name="Grimwood J."/>
            <person name="Schmutz J."/>
            <person name="Mitros T."/>
            <person name="Mozaffari S.V."/>
            <person name="Suzuki Y."/>
            <person name="Haramoto Y."/>
            <person name="Yamamoto T.S."/>
            <person name="Takagi C."/>
            <person name="Heald R."/>
            <person name="Miller K."/>
            <person name="Haudenschild C."/>
            <person name="Kitzman J."/>
            <person name="Nakayama T."/>
            <person name="Izutsu Y."/>
            <person name="Robert J."/>
            <person name="Fortriede J."/>
            <person name="Burns K."/>
            <person name="Lotay V."/>
            <person name="Karimi K."/>
            <person name="Yasuoka Y."/>
            <person name="Dichmann D.S."/>
            <person name="Flajnik M.F."/>
            <person name="Houston D.W."/>
            <person name="Shendure J."/>
            <person name="DuPasquier L."/>
            <person name="Vize P.D."/>
            <person name="Zorn A.M."/>
            <person name="Ito M."/>
            <person name="Marcotte E.M."/>
            <person name="Wallingford J.B."/>
            <person name="Ito Y."/>
            <person name="Asashima M."/>
            <person name="Ueno N."/>
            <person name="Matsuda Y."/>
            <person name="Veenstra G.J."/>
            <person name="Fujiyama A."/>
            <person name="Harland R.M."/>
            <person name="Taira M."/>
            <person name="Rokhsar D.S."/>
        </authorList>
    </citation>
    <scope>NUCLEOTIDE SEQUENCE [LARGE SCALE GENOMIC DNA]</scope>
    <source>
        <strain evidence="2">J</strain>
    </source>
</reference>
<name>A0A974I1U7_XENLA</name>
<dbReference type="AlphaFoldDB" id="A0A974I1U7"/>
<dbReference type="Proteomes" id="UP000694892">
    <property type="component" value="Chromosome 1S"/>
</dbReference>
<dbReference type="EMBL" id="CM004467">
    <property type="protein sequence ID" value="OCT98554.1"/>
    <property type="molecule type" value="Genomic_DNA"/>
</dbReference>
<protein>
    <submittedName>
        <fullName evidence="1">Uncharacterized protein</fullName>
    </submittedName>
</protein>
<accession>A0A974I1U7</accession>
<evidence type="ECO:0000313" key="2">
    <source>
        <dbReference type="Proteomes" id="UP000694892"/>
    </source>
</evidence>
<proteinExistence type="predicted"/>
<evidence type="ECO:0000313" key="1">
    <source>
        <dbReference type="EMBL" id="OCT98554.1"/>
    </source>
</evidence>
<organism evidence="1 2">
    <name type="scientific">Xenopus laevis</name>
    <name type="common">African clawed frog</name>
    <dbReference type="NCBI Taxonomy" id="8355"/>
    <lineage>
        <taxon>Eukaryota</taxon>
        <taxon>Metazoa</taxon>
        <taxon>Chordata</taxon>
        <taxon>Craniata</taxon>
        <taxon>Vertebrata</taxon>
        <taxon>Euteleostomi</taxon>
        <taxon>Amphibia</taxon>
        <taxon>Batrachia</taxon>
        <taxon>Anura</taxon>
        <taxon>Pipoidea</taxon>
        <taxon>Pipidae</taxon>
        <taxon>Xenopodinae</taxon>
        <taxon>Xenopus</taxon>
        <taxon>Xenopus</taxon>
    </lineage>
</organism>